<organism evidence="1 2">
    <name type="scientific">Ixodes persulcatus</name>
    <name type="common">Taiga tick</name>
    <dbReference type="NCBI Taxonomy" id="34615"/>
    <lineage>
        <taxon>Eukaryota</taxon>
        <taxon>Metazoa</taxon>
        <taxon>Ecdysozoa</taxon>
        <taxon>Arthropoda</taxon>
        <taxon>Chelicerata</taxon>
        <taxon>Arachnida</taxon>
        <taxon>Acari</taxon>
        <taxon>Parasitiformes</taxon>
        <taxon>Ixodida</taxon>
        <taxon>Ixodoidea</taxon>
        <taxon>Ixodidae</taxon>
        <taxon>Ixodinae</taxon>
        <taxon>Ixodes</taxon>
    </lineage>
</organism>
<comment type="caution">
    <text evidence="1">The sequence shown here is derived from an EMBL/GenBank/DDBJ whole genome shotgun (WGS) entry which is preliminary data.</text>
</comment>
<sequence length="187" mass="18832">MNLPGLSDFERRILEKECGAGRRAVRGHTTQAPQSASTAAEGSSPATPPTPPPEPPRRVGGNLKLPFNASLLHPDRVGDDGGGGHVGDVAFLERPEAVAWVLESFQRDPAFRDAVLTGVLADPDRPDGGAAIPASCPGAPADLSGAAAAAAAPPAALSPAPADEPGPVVGPLNPGATSFTFDVAMLL</sequence>
<proteinExistence type="predicted"/>
<name>A0AC60QW63_IXOPE</name>
<accession>A0AC60QW63</accession>
<gene>
    <name evidence="1" type="ORF">HPB47_014371</name>
</gene>
<dbReference type="EMBL" id="JABSTQ010002722">
    <property type="protein sequence ID" value="KAG0443932.1"/>
    <property type="molecule type" value="Genomic_DNA"/>
</dbReference>
<protein>
    <submittedName>
        <fullName evidence="1">Uncharacterized protein</fullName>
    </submittedName>
</protein>
<keyword evidence="2" id="KW-1185">Reference proteome</keyword>
<dbReference type="Proteomes" id="UP000805193">
    <property type="component" value="Unassembled WGS sequence"/>
</dbReference>
<reference evidence="1 2" key="1">
    <citation type="journal article" date="2020" name="Cell">
        <title>Large-Scale Comparative Analyses of Tick Genomes Elucidate Their Genetic Diversity and Vector Capacities.</title>
        <authorList>
            <consortium name="Tick Genome and Microbiome Consortium (TIGMIC)"/>
            <person name="Jia N."/>
            <person name="Wang J."/>
            <person name="Shi W."/>
            <person name="Du L."/>
            <person name="Sun Y."/>
            <person name="Zhan W."/>
            <person name="Jiang J.F."/>
            <person name="Wang Q."/>
            <person name="Zhang B."/>
            <person name="Ji P."/>
            <person name="Bell-Sakyi L."/>
            <person name="Cui X.M."/>
            <person name="Yuan T.T."/>
            <person name="Jiang B.G."/>
            <person name="Yang W.F."/>
            <person name="Lam T.T."/>
            <person name="Chang Q.C."/>
            <person name="Ding S.J."/>
            <person name="Wang X.J."/>
            <person name="Zhu J.G."/>
            <person name="Ruan X.D."/>
            <person name="Zhao L."/>
            <person name="Wei J.T."/>
            <person name="Ye R.Z."/>
            <person name="Que T.C."/>
            <person name="Du C.H."/>
            <person name="Zhou Y.H."/>
            <person name="Cheng J.X."/>
            <person name="Dai P.F."/>
            <person name="Guo W.B."/>
            <person name="Han X.H."/>
            <person name="Huang E.J."/>
            <person name="Li L.F."/>
            <person name="Wei W."/>
            <person name="Gao Y.C."/>
            <person name="Liu J.Z."/>
            <person name="Shao H.Z."/>
            <person name="Wang X."/>
            <person name="Wang C.C."/>
            <person name="Yang T.C."/>
            <person name="Huo Q.B."/>
            <person name="Li W."/>
            <person name="Chen H.Y."/>
            <person name="Chen S.E."/>
            <person name="Zhou L.G."/>
            <person name="Ni X.B."/>
            <person name="Tian J.H."/>
            <person name="Sheng Y."/>
            <person name="Liu T."/>
            <person name="Pan Y.S."/>
            <person name="Xia L.Y."/>
            <person name="Li J."/>
            <person name="Zhao F."/>
            <person name="Cao W.C."/>
        </authorList>
    </citation>
    <scope>NUCLEOTIDE SEQUENCE [LARGE SCALE GENOMIC DNA]</scope>
    <source>
        <strain evidence="1">Iper-2018</strain>
    </source>
</reference>
<evidence type="ECO:0000313" key="1">
    <source>
        <dbReference type="EMBL" id="KAG0443932.1"/>
    </source>
</evidence>
<evidence type="ECO:0000313" key="2">
    <source>
        <dbReference type="Proteomes" id="UP000805193"/>
    </source>
</evidence>